<protein>
    <recommendedName>
        <fullName evidence="5">HTH lacI-type domain-containing protein</fullName>
    </recommendedName>
</protein>
<dbReference type="Gene3D" id="1.10.260.40">
    <property type="entry name" value="lambda repressor-like DNA-binding domains"/>
    <property type="match status" value="1"/>
</dbReference>
<keyword evidence="2" id="KW-0805">Transcription regulation</keyword>
<name>A0A2H0LY53_9BACT</name>
<dbReference type="GO" id="GO:0003700">
    <property type="term" value="F:DNA-binding transcription factor activity"/>
    <property type="evidence" value="ECO:0007669"/>
    <property type="project" value="TreeGrafter"/>
</dbReference>
<accession>A0A2H0LY53</accession>
<evidence type="ECO:0000256" key="4">
    <source>
        <dbReference type="ARBA" id="ARBA00023163"/>
    </source>
</evidence>
<dbReference type="SUPFAM" id="SSF53822">
    <property type="entry name" value="Periplasmic binding protein-like I"/>
    <property type="match status" value="1"/>
</dbReference>
<dbReference type="Gene3D" id="3.40.50.2300">
    <property type="match status" value="2"/>
</dbReference>
<organism evidence="6 7">
    <name type="scientific">Candidatus Ghiorseimicrobium undicola</name>
    <dbReference type="NCBI Taxonomy" id="1974746"/>
    <lineage>
        <taxon>Bacteria</taxon>
        <taxon>Pseudomonadati</taxon>
        <taxon>Candidatus Omnitrophota</taxon>
        <taxon>Candidatus Ghiorseimicrobium</taxon>
    </lineage>
</organism>
<dbReference type="Pfam" id="PF13377">
    <property type="entry name" value="Peripla_BP_3"/>
    <property type="match status" value="1"/>
</dbReference>
<evidence type="ECO:0000256" key="1">
    <source>
        <dbReference type="ARBA" id="ARBA00022491"/>
    </source>
</evidence>
<sequence length="332" mass="36204">MQKQVSIEDVARVAGVSVATVSRVINKFSTVKNSNRIKVEEAIKKLKFKPNLIAQALVKGKPDTIALVIPRYEGIFYSYYGLEVIRGIGAICDSLKLDILLHIADPKKNLNLSNIGGVIFAEVFKEDKGQLQEALSLGVPIVVMNNLIKDLEVSCIAIDNKKGAEDAVKYLLELGHKDIAHIGGGTLTQAARDRTGGYKTALKTANIDIQDGFLLQGDYSRKSARDAVEKLLSLKKKPTAIFIASDDMAQEAASAIMERGMRVPEDISIIGFDDNPISIYGTVSLTTIHQPLMEMAQTAVKELDVLMKGIDSKISKILLPTKLVIRDSCAPR</sequence>
<dbReference type="AlphaFoldDB" id="A0A2H0LY53"/>
<dbReference type="CDD" id="cd06267">
    <property type="entry name" value="PBP1_LacI_sugar_binding-like"/>
    <property type="match status" value="1"/>
</dbReference>
<feature type="domain" description="HTH lacI-type" evidence="5">
    <location>
        <begin position="5"/>
        <end position="59"/>
    </location>
</feature>
<evidence type="ECO:0000313" key="7">
    <source>
        <dbReference type="Proteomes" id="UP000229641"/>
    </source>
</evidence>
<evidence type="ECO:0000259" key="5">
    <source>
        <dbReference type="PROSITE" id="PS50932"/>
    </source>
</evidence>
<dbReference type="Proteomes" id="UP000229641">
    <property type="component" value="Unassembled WGS sequence"/>
</dbReference>
<proteinExistence type="predicted"/>
<dbReference type="PANTHER" id="PTHR30146">
    <property type="entry name" value="LACI-RELATED TRANSCRIPTIONAL REPRESSOR"/>
    <property type="match status" value="1"/>
</dbReference>
<keyword evidence="3" id="KW-0238">DNA-binding</keyword>
<dbReference type="EMBL" id="PCWA01000052">
    <property type="protein sequence ID" value="PIQ89307.1"/>
    <property type="molecule type" value="Genomic_DNA"/>
</dbReference>
<dbReference type="SMART" id="SM00354">
    <property type="entry name" value="HTH_LACI"/>
    <property type="match status" value="1"/>
</dbReference>
<dbReference type="PRINTS" id="PR00036">
    <property type="entry name" value="HTHLACI"/>
</dbReference>
<evidence type="ECO:0000256" key="3">
    <source>
        <dbReference type="ARBA" id="ARBA00023125"/>
    </source>
</evidence>
<dbReference type="PANTHER" id="PTHR30146:SF148">
    <property type="entry name" value="HTH-TYPE TRANSCRIPTIONAL REPRESSOR PURR-RELATED"/>
    <property type="match status" value="1"/>
</dbReference>
<dbReference type="InterPro" id="IPR028082">
    <property type="entry name" value="Peripla_BP_I"/>
</dbReference>
<dbReference type="PROSITE" id="PS00356">
    <property type="entry name" value="HTH_LACI_1"/>
    <property type="match status" value="1"/>
</dbReference>
<gene>
    <name evidence="6" type="ORF">COV72_03705</name>
</gene>
<dbReference type="InterPro" id="IPR010982">
    <property type="entry name" value="Lambda_DNA-bd_dom_sf"/>
</dbReference>
<keyword evidence="1" id="KW-0678">Repressor</keyword>
<comment type="caution">
    <text evidence="6">The sequence shown here is derived from an EMBL/GenBank/DDBJ whole genome shotgun (WGS) entry which is preliminary data.</text>
</comment>
<dbReference type="CDD" id="cd01392">
    <property type="entry name" value="HTH_LacI"/>
    <property type="match status" value="1"/>
</dbReference>
<dbReference type="PROSITE" id="PS50932">
    <property type="entry name" value="HTH_LACI_2"/>
    <property type="match status" value="1"/>
</dbReference>
<evidence type="ECO:0000313" key="6">
    <source>
        <dbReference type="EMBL" id="PIQ89307.1"/>
    </source>
</evidence>
<dbReference type="InterPro" id="IPR000843">
    <property type="entry name" value="HTH_LacI"/>
</dbReference>
<dbReference type="SUPFAM" id="SSF47413">
    <property type="entry name" value="lambda repressor-like DNA-binding domains"/>
    <property type="match status" value="1"/>
</dbReference>
<reference evidence="6 7" key="1">
    <citation type="submission" date="2017-09" db="EMBL/GenBank/DDBJ databases">
        <title>Depth-based differentiation of microbial function through sediment-hosted aquifers and enrichment of novel symbionts in the deep terrestrial subsurface.</title>
        <authorList>
            <person name="Probst A.J."/>
            <person name="Ladd B."/>
            <person name="Jarett J.K."/>
            <person name="Geller-Mcgrath D.E."/>
            <person name="Sieber C.M."/>
            <person name="Emerson J.B."/>
            <person name="Anantharaman K."/>
            <person name="Thomas B.C."/>
            <person name="Malmstrom R."/>
            <person name="Stieglmeier M."/>
            <person name="Klingl A."/>
            <person name="Woyke T."/>
            <person name="Ryan C.M."/>
            <person name="Banfield J.F."/>
        </authorList>
    </citation>
    <scope>NUCLEOTIDE SEQUENCE [LARGE SCALE GENOMIC DNA]</scope>
    <source>
        <strain evidence="6">CG11_big_fil_rev_8_21_14_0_20_42_13</strain>
    </source>
</reference>
<keyword evidence="4" id="KW-0804">Transcription</keyword>
<evidence type="ECO:0000256" key="2">
    <source>
        <dbReference type="ARBA" id="ARBA00023015"/>
    </source>
</evidence>
<dbReference type="InterPro" id="IPR046335">
    <property type="entry name" value="LacI/GalR-like_sensor"/>
</dbReference>
<dbReference type="GO" id="GO:0000976">
    <property type="term" value="F:transcription cis-regulatory region binding"/>
    <property type="evidence" value="ECO:0007669"/>
    <property type="project" value="TreeGrafter"/>
</dbReference>
<dbReference type="Pfam" id="PF00356">
    <property type="entry name" value="LacI"/>
    <property type="match status" value="1"/>
</dbReference>